<dbReference type="Pfam" id="PF17765">
    <property type="entry name" value="MLTR_LBD"/>
    <property type="match status" value="1"/>
</dbReference>
<dbReference type="AlphaFoldDB" id="A0A1H5H7I0"/>
<proteinExistence type="predicted"/>
<dbReference type="InterPro" id="IPR010982">
    <property type="entry name" value="Lambda_DNA-bd_dom_sf"/>
</dbReference>
<gene>
    <name evidence="2" type="ORF">SAMN04488554_1880</name>
</gene>
<dbReference type="PANTHER" id="PTHR35010:SF4">
    <property type="entry name" value="BLL5781 PROTEIN"/>
    <property type="match status" value="1"/>
</dbReference>
<dbReference type="PANTHER" id="PTHR35010">
    <property type="entry name" value="BLL4672 PROTEIN-RELATED"/>
    <property type="match status" value="1"/>
</dbReference>
<sequence>MIPAAAPTHVGEELRSWRAHRNLSQQELSNRSAVSTRHLSRMETGLARASAEMILRLSDQLDVPLRDRNQLLTLAGHAPRYPDRPITHPALAVVLDGLRGLVDAHLPYPALLLDDYWDIVEANTAVDQLLTGCAPELLEPPVNILRLCLHPNGLLPRIRNADQWTTHLRSQVIHRARRTQNPRHHQLADEFAEYLDGGDCSPPQTGPVLTLDLAVTGSVLRLFSTSAQITTAADATLEGLHLETFLPADEATRAHLAPALPAPDLSSEVRTR</sequence>
<evidence type="ECO:0000259" key="1">
    <source>
        <dbReference type="PROSITE" id="PS50943"/>
    </source>
</evidence>
<dbReference type="Proteomes" id="UP000199220">
    <property type="component" value="Unassembled WGS sequence"/>
</dbReference>
<dbReference type="RefSeq" id="WP_217632388.1">
    <property type="nucleotide sequence ID" value="NZ_FNTX01000001.1"/>
</dbReference>
<dbReference type="CDD" id="cd00093">
    <property type="entry name" value="HTH_XRE"/>
    <property type="match status" value="1"/>
</dbReference>
<accession>A0A1H5H7I0</accession>
<protein>
    <submittedName>
        <fullName evidence="2">Transcriptional regulator, contains XRE-family HTH domain</fullName>
    </submittedName>
</protein>
<dbReference type="InterPro" id="IPR041413">
    <property type="entry name" value="MLTR_LBD"/>
</dbReference>
<reference evidence="3" key="1">
    <citation type="submission" date="2016-10" db="EMBL/GenBank/DDBJ databases">
        <authorList>
            <person name="Varghese N."/>
            <person name="Submissions S."/>
        </authorList>
    </citation>
    <scope>NUCLEOTIDE SEQUENCE [LARGE SCALE GENOMIC DNA]</scope>
    <source>
        <strain evidence="3">DSM 21368</strain>
    </source>
</reference>
<dbReference type="GO" id="GO:0003677">
    <property type="term" value="F:DNA binding"/>
    <property type="evidence" value="ECO:0007669"/>
    <property type="project" value="InterPro"/>
</dbReference>
<dbReference type="PROSITE" id="PS50943">
    <property type="entry name" value="HTH_CROC1"/>
    <property type="match status" value="1"/>
</dbReference>
<dbReference type="InterPro" id="IPR001387">
    <property type="entry name" value="Cro/C1-type_HTH"/>
</dbReference>
<name>A0A1H5H7I0_9MICO</name>
<feature type="domain" description="HTH cro/C1-type" evidence="1">
    <location>
        <begin position="14"/>
        <end position="68"/>
    </location>
</feature>
<evidence type="ECO:0000313" key="2">
    <source>
        <dbReference type="EMBL" id="SEE23952.1"/>
    </source>
</evidence>
<organism evidence="2 3">
    <name type="scientific">Ruania alba</name>
    <dbReference type="NCBI Taxonomy" id="648782"/>
    <lineage>
        <taxon>Bacteria</taxon>
        <taxon>Bacillati</taxon>
        <taxon>Actinomycetota</taxon>
        <taxon>Actinomycetes</taxon>
        <taxon>Micrococcales</taxon>
        <taxon>Ruaniaceae</taxon>
        <taxon>Ruania</taxon>
    </lineage>
</organism>
<dbReference type="Gene3D" id="3.30.450.180">
    <property type="match status" value="1"/>
</dbReference>
<dbReference type="EMBL" id="FNTX01000001">
    <property type="protein sequence ID" value="SEE23952.1"/>
    <property type="molecule type" value="Genomic_DNA"/>
</dbReference>
<keyword evidence="3" id="KW-1185">Reference proteome</keyword>
<dbReference type="Pfam" id="PF01381">
    <property type="entry name" value="HTH_3"/>
    <property type="match status" value="1"/>
</dbReference>
<evidence type="ECO:0000313" key="3">
    <source>
        <dbReference type="Proteomes" id="UP000199220"/>
    </source>
</evidence>
<dbReference type="SMART" id="SM00530">
    <property type="entry name" value="HTH_XRE"/>
    <property type="match status" value="1"/>
</dbReference>
<dbReference type="STRING" id="648782.SAMN04488554_1880"/>
<dbReference type="Gene3D" id="1.10.260.40">
    <property type="entry name" value="lambda repressor-like DNA-binding domains"/>
    <property type="match status" value="1"/>
</dbReference>
<dbReference type="SUPFAM" id="SSF47413">
    <property type="entry name" value="lambda repressor-like DNA-binding domains"/>
    <property type="match status" value="1"/>
</dbReference>